<evidence type="ECO:0000256" key="7">
    <source>
        <dbReference type="ARBA" id="ARBA00022840"/>
    </source>
</evidence>
<dbReference type="Gene3D" id="3.40.50.300">
    <property type="entry name" value="P-loop containing nucleotide triphosphate hydrolases"/>
    <property type="match status" value="2"/>
</dbReference>
<evidence type="ECO:0000256" key="8">
    <source>
        <dbReference type="ARBA" id="ARBA00022967"/>
    </source>
</evidence>
<evidence type="ECO:0000313" key="12">
    <source>
        <dbReference type="Proteomes" id="UP000594118"/>
    </source>
</evidence>
<dbReference type="CDD" id="cd03216">
    <property type="entry name" value="ABC_Carb_Monos_I"/>
    <property type="match status" value="1"/>
</dbReference>
<dbReference type="InterPro" id="IPR017871">
    <property type="entry name" value="ABC_transporter-like_CS"/>
</dbReference>
<dbReference type="RefSeq" id="WP_193081073.1">
    <property type="nucleotide sequence ID" value="NZ_CP045201.1"/>
</dbReference>
<keyword evidence="6" id="KW-0547">Nucleotide-binding</keyword>
<dbReference type="InterPro" id="IPR050107">
    <property type="entry name" value="ABC_carbohydrate_import_ATPase"/>
</dbReference>
<dbReference type="AlphaFoldDB" id="A0A7L9WUH5"/>
<evidence type="ECO:0000313" key="11">
    <source>
        <dbReference type="EMBL" id="QOL82750.1"/>
    </source>
</evidence>
<evidence type="ECO:0000256" key="9">
    <source>
        <dbReference type="ARBA" id="ARBA00023136"/>
    </source>
</evidence>
<protein>
    <submittedName>
        <fullName evidence="11">ATP-binding cassette domain-containing protein</fullName>
    </submittedName>
</protein>
<dbReference type="InterPro" id="IPR003439">
    <property type="entry name" value="ABC_transporter-like_ATP-bd"/>
</dbReference>
<evidence type="ECO:0000259" key="10">
    <source>
        <dbReference type="PROSITE" id="PS50893"/>
    </source>
</evidence>
<reference evidence="11 12" key="1">
    <citation type="submission" date="2019-10" db="EMBL/GenBank/DDBJ databases">
        <title>Pseudopuniceibacterium sp. HQ09 islated from Antarctica.</title>
        <authorList>
            <person name="Liao L."/>
            <person name="Su S."/>
            <person name="Chen B."/>
            <person name="Yu Y."/>
        </authorList>
    </citation>
    <scope>NUCLEOTIDE SEQUENCE [LARGE SCALE GENOMIC DNA]</scope>
    <source>
        <strain evidence="11 12">HQ09</strain>
    </source>
</reference>
<evidence type="ECO:0000256" key="6">
    <source>
        <dbReference type="ARBA" id="ARBA00022741"/>
    </source>
</evidence>
<keyword evidence="7 11" id="KW-0067">ATP-binding</keyword>
<dbReference type="SMART" id="SM00382">
    <property type="entry name" value="AAA"/>
    <property type="match status" value="2"/>
</dbReference>
<proteinExistence type="predicted"/>
<dbReference type="PANTHER" id="PTHR43790:SF1">
    <property type="entry name" value="XYLOSE IMPORT ATP-BINDING PROTEIN XYLG"/>
    <property type="match status" value="1"/>
</dbReference>
<gene>
    <name evidence="11" type="ORF">F3W81_19125</name>
</gene>
<dbReference type="SUPFAM" id="SSF52540">
    <property type="entry name" value="P-loop containing nucleoside triphosphate hydrolases"/>
    <property type="match status" value="2"/>
</dbReference>
<feature type="domain" description="ABC transporter" evidence="10">
    <location>
        <begin position="5"/>
        <end position="242"/>
    </location>
</feature>
<keyword evidence="8" id="KW-1278">Translocase</keyword>
<dbReference type="NCBIfam" id="NF040905">
    <property type="entry name" value="GguA"/>
    <property type="match status" value="1"/>
</dbReference>
<keyword evidence="3" id="KW-1003">Cell membrane</keyword>
<name>A0A7L9WUH5_9RHOB</name>
<dbReference type="FunFam" id="3.40.50.300:FF:000127">
    <property type="entry name" value="Ribose import ATP-binding protein RbsA"/>
    <property type="match status" value="1"/>
</dbReference>
<keyword evidence="2" id="KW-0813">Transport</keyword>
<dbReference type="PROSITE" id="PS50893">
    <property type="entry name" value="ABC_TRANSPORTER_2"/>
    <property type="match status" value="2"/>
</dbReference>
<feature type="domain" description="ABC transporter" evidence="10">
    <location>
        <begin position="263"/>
        <end position="503"/>
    </location>
</feature>
<dbReference type="Proteomes" id="UP000594118">
    <property type="component" value="Chromosome"/>
</dbReference>
<organism evidence="11 12">
    <name type="scientific">Pseudooceanicola spongiae</name>
    <dbReference type="NCBI Taxonomy" id="2613965"/>
    <lineage>
        <taxon>Bacteria</taxon>
        <taxon>Pseudomonadati</taxon>
        <taxon>Pseudomonadota</taxon>
        <taxon>Alphaproteobacteria</taxon>
        <taxon>Rhodobacterales</taxon>
        <taxon>Paracoccaceae</taxon>
        <taxon>Pseudooceanicola</taxon>
    </lineage>
</organism>
<sequence>MNSLLEMRSITKEFPGVKALDNVNLTVAEGEIHAICGENGAGKSTLMKVLSGVYPAGSYDGEIHYAGNLAQFSGISDSENLGIIIIHQELALVPLLSIAENIFLGNERASNGVINWRETFRRTEDLLKKVGLSEAPGTLIESLGVGKQQLVEIAKALSKDVRLLILDEPTAALSEGDSQALLDLLLELKTQGVTSIIISHKLNEVRRVADSVTVIRDGATVSTMNTKTDDITEDRIVRDMVGRDMASRYPDRTRVAGDMLMEVKDWNVWHPEQKDRQVIRNANFNVRAGEVVGIAGLMGSGRTELAMSIFGKSYGRNISGEVSMHGQVVNVSDVPNAIKSGLAYVTEDRKTLGLILEETIIKNTTLANLEEVSSRGVLDEGQETAVAEKYRDAMNIRTPSVFQKVMNLSGGNQQKVVLSKWLFAGPEVLILDEPTRGIDVGAKFEIYGIINELSAEGKGVVMISSEMPELLGMCDRVYVMNEGALVGELTAEEASQERIMSLIVTE</sequence>
<dbReference type="PROSITE" id="PS00211">
    <property type="entry name" value="ABC_TRANSPORTER_1"/>
    <property type="match status" value="1"/>
</dbReference>
<dbReference type="Pfam" id="PF00005">
    <property type="entry name" value="ABC_tran"/>
    <property type="match status" value="2"/>
</dbReference>
<dbReference type="PANTHER" id="PTHR43790">
    <property type="entry name" value="CARBOHYDRATE TRANSPORT ATP-BINDING PROTEIN MG119-RELATED"/>
    <property type="match status" value="1"/>
</dbReference>
<dbReference type="InterPro" id="IPR053466">
    <property type="entry name" value="L-arabinose_ABC_transporter"/>
</dbReference>
<dbReference type="GO" id="GO:0005524">
    <property type="term" value="F:ATP binding"/>
    <property type="evidence" value="ECO:0007669"/>
    <property type="project" value="UniProtKB-KW"/>
</dbReference>
<dbReference type="GO" id="GO:0016887">
    <property type="term" value="F:ATP hydrolysis activity"/>
    <property type="evidence" value="ECO:0007669"/>
    <property type="project" value="InterPro"/>
</dbReference>
<dbReference type="InterPro" id="IPR027417">
    <property type="entry name" value="P-loop_NTPase"/>
</dbReference>
<evidence type="ECO:0000256" key="3">
    <source>
        <dbReference type="ARBA" id="ARBA00022475"/>
    </source>
</evidence>
<evidence type="ECO:0000256" key="5">
    <source>
        <dbReference type="ARBA" id="ARBA00022737"/>
    </source>
</evidence>
<comment type="subcellular location">
    <subcellularLocation>
        <location evidence="1">Cell membrane</location>
        <topology evidence="1">Peripheral membrane protein</topology>
    </subcellularLocation>
</comment>
<keyword evidence="4" id="KW-0762">Sugar transport</keyword>
<keyword evidence="12" id="KW-1185">Reference proteome</keyword>
<dbReference type="KEGG" id="pshq:F3W81_19125"/>
<keyword evidence="5" id="KW-0677">Repeat</keyword>
<evidence type="ECO:0000256" key="2">
    <source>
        <dbReference type="ARBA" id="ARBA00022448"/>
    </source>
</evidence>
<dbReference type="InterPro" id="IPR003593">
    <property type="entry name" value="AAA+_ATPase"/>
</dbReference>
<dbReference type="GO" id="GO:0005886">
    <property type="term" value="C:plasma membrane"/>
    <property type="evidence" value="ECO:0007669"/>
    <property type="project" value="UniProtKB-SubCell"/>
</dbReference>
<accession>A0A7L9WUH5</accession>
<dbReference type="EMBL" id="CP045201">
    <property type="protein sequence ID" value="QOL82750.1"/>
    <property type="molecule type" value="Genomic_DNA"/>
</dbReference>
<evidence type="ECO:0000256" key="4">
    <source>
        <dbReference type="ARBA" id="ARBA00022597"/>
    </source>
</evidence>
<dbReference type="CDD" id="cd03215">
    <property type="entry name" value="ABC_Carb_Monos_II"/>
    <property type="match status" value="1"/>
</dbReference>
<evidence type="ECO:0000256" key="1">
    <source>
        <dbReference type="ARBA" id="ARBA00004202"/>
    </source>
</evidence>
<keyword evidence="9" id="KW-0472">Membrane</keyword>